<accession>A0A2T6ANZ5</accession>
<dbReference type="InterPro" id="IPR025202">
    <property type="entry name" value="PLD-like_dom"/>
</dbReference>
<dbReference type="GO" id="GO:0032049">
    <property type="term" value="P:cardiolipin biosynthetic process"/>
    <property type="evidence" value="ECO:0007669"/>
    <property type="project" value="UniProtKB-ARBA"/>
</dbReference>
<feature type="domain" description="PLD phosphodiesterase" evidence="7">
    <location>
        <begin position="154"/>
        <end position="181"/>
    </location>
</feature>
<dbReference type="EMBL" id="QBKN01000021">
    <property type="protein sequence ID" value="PTX45543.1"/>
    <property type="molecule type" value="Genomic_DNA"/>
</dbReference>
<dbReference type="PANTHER" id="PTHR21248:SF22">
    <property type="entry name" value="PHOSPHOLIPASE D"/>
    <property type="match status" value="1"/>
</dbReference>
<evidence type="ECO:0000256" key="6">
    <source>
        <dbReference type="SAM" id="MobiDB-lite"/>
    </source>
</evidence>
<dbReference type="GO" id="GO:0005576">
    <property type="term" value="C:extracellular region"/>
    <property type="evidence" value="ECO:0007669"/>
    <property type="project" value="UniProtKB-SubCell"/>
</dbReference>
<dbReference type="PROSITE" id="PS50035">
    <property type="entry name" value="PLD"/>
    <property type="match status" value="2"/>
</dbReference>
<name>A0A2T6ANZ5_9RHOB</name>
<evidence type="ECO:0000256" key="1">
    <source>
        <dbReference type="ARBA" id="ARBA00003145"/>
    </source>
</evidence>
<dbReference type="CDD" id="cd09105">
    <property type="entry name" value="PLDc_vPLD1_2_like_2"/>
    <property type="match status" value="1"/>
</dbReference>
<evidence type="ECO:0000313" key="8">
    <source>
        <dbReference type="EMBL" id="PTX45543.1"/>
    </source>
</evidence>
<feature type="region of interest" description="Disordered" evidence="6">
    <location>
        <begin position="445"/>
        <end position="469"/>
    </location>
</feature>
<dbReference type="SMART" id="SM00155">
    <property type="entry name" value="PLDc"/>
    <property type="match status" value="2"/>
</dbReference>
<evidence type="ECO:0000256" key="2">
    <source>
        <dbReference type="ARBA" id="ARBA00004613"/>
    </source>
</evidence>
<comment type="caution">
    <text evidence="8">The sequence shown here is derived from an EMBL/GenBank/DDBJ whole genome shotgun (WGS) entry which is preliminary data.</text>
</comment>
<dbReference type="OrthoDB" id="8828485at2"/>
<gene>
    <name evidence="8" type="ORF">C8N44_12165</name>
</gene>
<dbReference type="PANTHER" id="PTHR21248">
    <property type="entry name" value="CARDIOLIPIN SYNTHASE"/>
    <property type="match status" value="1"/>
</dbReference>
<evidence type="ECO:0000313" key="9">
    <source>
        <dbReference type="Proteomes" id="UP000244069"/>
    </source>
</evidence>
<evidence type="ECO:0000256" key="5">
    <source>
        <dbReference type="ARBA" id="ARBA00029594"/>
    </source>
</evidence>
<dbReference type="GO" id="GO:0030572">
    <property type="term" value="F:phosphatidyltransferase activity"/>
    <property type="evidence" value="ECO:0007669"/>
    <property type="project" value="UniProtKB-ARBA"/>
</dbReference>
<dbReference type="Gene3D" id="3.30.870.10">
    <property type="entry name" value="Endonuclease Chain A"/>
    <property type="match status" value="2"/>
</dbReference>
<protein>
    <recommendedName>
        <fullName evidence="3">Phospholipase D</fullName>
    </recommendedName>
    <alternativeName>
        <fullName evidence="5">Choline phosphatase</fullName>
    </alternativeName>
</protein>
<reference evidence="8 9" key="1">
    <citation type="submission" date="2018-04" db="EMBL/GenBank/DDBJ databases">
        <title>Genomic Encyclopedia of Archaeal and Bacterial Type Strains, Phase II (KMG-II): from individual species to whole genera.</title>
        <authorList>
            <person name="Goeker M."/>
        </authorList>
    </citation>
    <scope>NUCLEOTIDE SEQUENCE [LARGE SCALE GENOMIC DNA]</scope>
    <source>
        <strain evidence="8 9">DSM 29329</strain>
    </source>
</reference>
<dbReference type="RefSeq" id="WP_107977767.1">
    <property type="nucleotide sequence ID" value="NZ_BMEZ01000021.1"/>
</dbReference>
<evidence type="ECO:0000259" key="7">
    <source>
        <dbReference type="PROSITE" id="PS50035"/>
    </source>
</evidence>
<keyword evidence="4" id="KW-0964">Secreted</keyword>
<feature type="domain" description="PLD phosphodiesterase" evidence="7">
    <location>
        <begin position="383"/>
        <end position="410"/>
    </location>
</feature>
<dbReference type="AlphaFoldDB" id="A0A2T6ANZ5"/>
<dbReference type="Proteomes" id="UP000244069">
    <property type="component" value="Unassembled WGS sequence"/>
</dbReference>
<organism evidence="8 9">
    <name type="scientific">Allosediminivita pacifica</name>
    <dbReference type="NCBI Taxonomy" id="1267769"/>
    <lineage>
        <taxon>Bacteria</taxon>
        <taxon>Pseudomonadati</taxon>
        <taxon>Pseudomonadota</taxon>
        <taxon>Alphaproteobacteria</taxon>
        <taxon>Rhodobacterales</taxon>
        <taxon>Paracoccaceae</taxon>
        <taxon>Allosediminivita</taxon>
    </lineage>
</organism>
<sequence length="494" mass="55185">MTLTPLITAEEGFPALERLAASATTELLLAFRVIDPDTKLRAPELREQGLDDWSDLIAMLGERGVRLRLLISDFDPLFTGDLHRQAWASATRFAEKTPGDVQVLCAPHGQKAGKLWHLAMAPRLMRALKRLRQEDRSKLTPVQEEAINSKPVLRPVTLHHKFIIADRTACVVGGLDINERRYDTNEHDQSPEETWHDVATQVDDPGYSEALTGHFATCWNAAITCGAASLANRADTWGEDMPVRKRSGNLRLLQTYATPCSGAARLGPMPRASDHAEELPRLFSEAQRYIYIETQFLRHAPLADTLCELGRARPDLQLMILLPMAPERVLFEGDHGFDARHAHGLQVRAIEKLQKAFGDRLAVVSPAQDKRAKAGEPNLKGAGPIYVHAKVSIVDDKAGVIGSANLNGRSLLWDTEASVLYRDEETAKGLMERLADKWLVGAPGDPRKAQTWRDRARENSNLDPEDRKGFLMPFPMERARRFSRLLTPLPDDMF</sequence>
<dbReference type="InterPro" id="IPR001736">
    <property type="entry name" value="PLipase_D/transphosphatidylase"/>
</dbReference>
<dbReference type="Pfam" id="PF13091">
    <property type="entry name" value="PLDc_2"/>
    <property type="match status" value="1"/>
</dbReference>
<comment type="subcellular location">
    <subcellularLocation>
        <location evidence="2">Secreted</location>
    </subcellularLocation>
</comment>
<proteinExistence type="predicted"/>
<evidence type="ECO:0000256" key="3">
    <source>
        <dbReference type="ARBA" id="ARBA00018392"/>
    </source>
</evidence>
<comment type="function">
    <text evidence="1">Could be a virulence factor.</text>
</comment>
<dbReference type="SUPFAM" id="SSF56024">
    <property type="entry name" value="Phospholipase D/nuclease"/>
    <property type="match status" value="2"/>
</dbReference>
<keyword evidence="9" id="KW-1185">Reference proteome</keyword>
<evidence type="ECO:0000256" key="4">
    <source>
        <dbReference type="ARBA" id="ARBA00022525"/>
    </source>
</evidence>